<evidence type="ECO:0000259" key="5">
    <source>
        <dbReference type="PROSITE" id="PS50059"/>
    </source>
</evidence>
<dbReference type="EMBL" id="CAFBQI010000104">
    <property type="protein sequence ID" value="CAB5052526.1"/>
    <property type="molecule type" value="Genomic_DNA"/>
</dbReference>
<accession>A0A6J7TI59</accession>
<evidence type="ECO:0000256" key="3">
    <source>
        <dbReference type="ARBA" id="ARBA00023110"/>
    </source>
</evidence>
<dbReference type="InterPro" id="IPR001179">
    <property type="entry name" value="PPIase_FKBP_dom"/>
</dbReference>
<dbReference type="InterPro" id="IPR046357">
    <property type="entry name" value="PPIase_dom_sf"/>
</dbReference>
<sequence>MNSRVRNLAIAAIFAVAITSLSACGGKDKVAESSTSGLPAVTANAGEAPTITAPTGSAPTTLETQDIIVGTGAEVLASSTLTVHYTLMTWSNGKLIESSWSGGQPATFPLAGVIAGWQQGLPGAKVGGRRLLVIPSDLGYGPNGSGPIGPNETLIFVVDIIGVQ</sequence>
<dbReference type="AlphaFoldDB" id="A0A6J7TI59"/>
<protein>
    <recommendedName>
        <fullName evidence="2">peptidylprolyl isomerase</fullName>
        <ecNumber evidence="2">5.2.1.8</ecNumber>
    </recommendedName>
</protein>
<dbReference type="EMBL" id="CAEZZT010000021">
    <property type="protein sequence ID" value="CAB4774104.1"/>
    <property type="molecule type" value="Genomic_DNA"/>
</dbReference>
<dbReference type="EC" id="5.2.1.8" evidence="2"/>
<name>A0A6J7TI59_9ZZZZ</name>
<dbReference type="Pfam" id="PF00254">
    <property type="entry name" value="FKBP_C"/>
    <property type="match status" value="1"/>
</dbReference>
<reference evidence="7" key="1">
    <citation type="submission" date="2020-05" db="EMBL/GenBank/DDBJ databases">
        <authorList>
            <person name="Chiriac C."/>
            <person name="Salcher M."/>
            <person name="Ghai R."/>
            <person name="Kavagutti S V."/>
        </authorList>
    </citation>
    <scope>NUCLEOTIDE SEQUENCE</scope>
</reference>
<dbReference type="PROSITE" id="PS51257">
    <property type="entry name" value="PROKAR_LIPOPROTEIN"/>
    <property type="match status" value="1"/>
</dbReference>
<dbReference type="PROSITE" id="PS50059">
    <property type="entry name" value="FKBP_PPIASE"/>
    <property type="match status" value="1"/>
</dbReference>
<gene>
    <name evidence="6" type="ORF">UFOPK2918_00460</name>
    <name evidence="7" type="ORF">UFOPK4303_01074</name>
</gene>
<keyword evidence="4" id="KW-0413">Isomerase</keyword>
<dbReference type="Gene3D" id="3.10.50.40">
    <property type="match status" value="1"/>
</dbReference>
<feature type="domain" description="PPIase FKBP-type" evidence="5">
    <location>
        <begin position="78"/>
        <end position="164"/>
    </location>
</feature>
<dbReference type="GO" id="GO:0003755">
    <property type="term" value="F:peptidyl-prolyl cis-trans isomerase activity"/>
    <property type="evidence" value="ECO:0007669"/>
    <property type="project" value="UniProtKB-KW"/>
</dbReference>
<dbReference type="SUPFAM" id="SSF54534">
    <property type="entry name" value="FKBP-like"/>
    <property type="match status" value="1"/>
</dbReference>
<evidence type="ECO:0000313" key="6">
    <source>
        <dbReference type="EMBL" id="CAB4774104.1"/>
    </source>
</evidence>
<dbReference type="PANTHER" id="PTHR43811:SF19">
    <property type="entry name" value="39 KDA FK506-BINDING NUCLEAR PROTEIN"/>
    <property type="match status" value="1"/>
</dbReference>
<dbReference type="PANTHER" id="PTHR43811">
    <property type="entry name" value="FKBP-TYPE PEPTIDYL-PROLYL CIS-TRANS ISOMERASE FKPA"/>
    <property type="match status" value="1"/>
</dbReference>
<keyword evidence="3" id="KW-0697">Rotamase</keyword>
<comment type="catalytic activity">
    <reaction evidence="1">
        <text>[protein]-peptidylproline (omega=180) = [protein]-peptidylproline (omega=0)</text>
        <dbReference type="Rhea" id="RHEA:16237"/>
        <dbReference type="Rhea" id="RHEA-COMP:10747"/>
        <dbReference type="Rhea" id="RHEA-COMP:10748"/>
        <dbReference type="ChEBI" id="CHEBI:83833"/>
        <dbReference type="ChEBI" id="CHEBI:83834"/>
        <dbReference type="EC" id="5.2.1.8"/>
    </reaction>
</comment>
<proteinExistence type="predicted"/>
<evidence type="ECO:0000256" key="1">
    <source>
        <dbReference type="ARBA" id="ARBA00000971"/>
    </source>
</evidence>
<organism evidence="7">
    <name type="scientific">freshwater metagenome</name>
    <dbReference type="NCBI Taxonomy" id="449393"/>
    <lineage>
        <taxon>unclassified sequences</taxon>
        <taxon>metagenomes</taxon>
        <taxon>ecological metagenomes</taxon>
    </lineage>
</organism>
<evidence type="ECO:0000256" key="2">
    <source>
        <dbReference type="ARBA" id="ARBA00013194"/>
    </source>
</evidence>
<evidence type="ECO:0000313" key="7">
    <source>
        <dbReference type="EMBL" id="CAB5052526.1"/>
    </source>
</evidence>
<evidence type="ECO:0000256" key="4">
    <source>
        <dbReference type="ARBA" id="ARBA00023235"/>
    </source>
</evidence>